<dbReference type="AlphaFoldDB" id="A0A6J4RFP3"/>
<evidence type="ECO:0000256" key="1">
    <source>
        <dbReference type="SAM" id="MobiDB-lite"/>
    </source>
</evidence>
<feature type="non-terminal residue" evidence="2">
    <location>
        <position position="123"/>
    </location>
</feature>
<name>A0A6J4RFP3_9ACTN</name>
<sequence>GRERTAPPTGSWAGASAGVLAADEAPPRSDGGAGGGTRRRCEGAGGLQLLRGGPAVRRARPPGGGRLACRKDRGGRTRFLAARSLEGRGARGPRPVAGSRPRAGEPSGVPESGRLPGPPPERV</sequence>
<feature type="non-terminal residue" evidence="2">
    <location>
        <position position="1"/>
    </location>
</feature>
<protein>
    <submittedName>
        <fullName evidence="2">Uncharacterized protein</fullName>
    </submittedName>
</protein>
<feature type="region of interest" description="Disordered" evidence="1">
    <location>
        <begin position="1"/>
        <end position="123"/>
    </location>
</feature>
<evidence type="ECO:0000313" key="2">
    <source>
        <dbReference type="EMBL" id="CAA9472532.1"/>
    </source>
</evidence>
<accession>A0A6J4RFP3</accession>
<dbReference type="EMBL" id="CADCVH010000106">
    <property type="protein sequence ID" value="CAA9472532.1"/>
    <property type="molecule type" value="Genomic_DNA"/>
</dbReference>
<organism evidence="2">
    <name type="scientific">uncultured Rubrobacteraceae bacterium</name>
    <dbReference type="NCBI Taxonomy" id="349277"/>
    <lineage>
        <taxon>Bacteria</taxon>
        <taxon>Bacillati</taxon>
        <taxon>Actinomycetota</taxon>
        <taxon>Rubrobacteria</taxon>
        <taxon>Rubrobacterales</taxon>
        <taxon>Rubrobacteraceae</taxon>
        <taxon>environmental samples</taxon>
    </lineage>
</organism>
<proteinExistence type="predicted"/>
<reference evidence="2" key="1">
    <citation type="submission" date="2020-02" db="EMBL/GenBank/DDBJ databases">
        <authorList>
            <person name="Meier V. D."/>
        </authorList>
    </citation>
    <scope>NUCLEOTIDE SEQUENCE</scope>
    <source>
        <strain evidence="2">AVDCRST_MAG02</strain>
    </source>
</reference>
<feature type="compositionally biased region" description="Low complexity" evidence="1">
    <location>
        <begin position="92"/>
        <end position="101"/>
    </location>
</feature>
<gene>
    <name evidence="2" type="ORF">AVDCRST_MAG02-3852</name>
</gene>